<reference evidence="1" key="1">
    <citation type="journal article" date="2014" name="Front. Microbiol.">
        <title>High frequency of phylogenetically diverse reductive dehalogenase-homologous genes in deep subseafloor sedimentary metagenomes.</title>
        <authorList>
            <person name="Kawai M."/>
            <person name="Futagami T."/>
            <person name="Toyoda A."/>
            <person name="Takaki Y."/>
            <person name="Nishi S."/>
            <person name="Hori S."/>
            <person name="Arai W."/>
            <person name="Tsubouchi T."/>
            <person name="Morono Y."/>
            <person name="Uchiyama I."/>
            <person name="Ito T."/>
            <person name="Fujiyama A."/>
            <person name="Inagaki F."/>
            <person name="Takami H."/>
        </authorList>
    </citation>
    <scope>NUCLEOTIDE SEQUENCE</scope>
    <source>
        <strain evidence="1">Expedition CK06-06</strain>
    </source>
</reference>
<comment type="caution">
    <text evidence="1">The sequence shown here is derived from an EMBL/GenBank/DDBJ whole genome shotgun (WGS) entry which is preliminary data.</text>
</comment>
<accession>X1TT68</accession>
<dbReference type="AlphaFoldDB" id="X1TT68"/>
<gene>
    <name evidence="1" type="ORF">S12H4_50755</name>
</gene>
<evidence type="ECO:0000313" key="1">
    <source>
        <dbReference type="EMBL" id="GAJ08518.1"/>
    </source>
</evidence>
<organism evidence="1">
    <name type="scientific">marine sediment metagenome</name>
    <dbReference type="NCBI Taxonomy" id="412755"/>
    <lineage>
        <taxon>unclassified sequences</taxon>
        <taxon>metagenomes</taxon>
        <taxon>ecological metagenomes</taxon>
    </lineage>
</organism>
<dbReference type="EMBL" id="BARW01032004">
    <property type="protein sequence ID" value="GAJ08518.1"/>
    <property type="molecule type" value="Genomic_DNA"/>
</dbReference>
<sequence length="75" mass="8846">MLPLDYLWKDIDVDEYLHEQFDHALRVQDPGKNTTIKFFVFAEISHFLHKVTNDKNISDSTRSRAELLNIKLLSN</sequence>
<proteinExistence type="predicted"/>
<protein>
    <submittedName>
        <fullName evidence="1">Uncharacterized protein</fullName>
    </submittedName>
</protein>
<name>X1TT68_9ZZZZ</name>